<evidence type="ECO:0000256" key="2">
    <source>
        <dbReference type="ARBA" id="ARBA00022801"/>
    </source>
</evidence>
<keyword evidence="4" id="KW-1185">Reference proteome</keyword>
<dbReference type="PROSITE" id="PS51257">
    <property type="entry name" value="PROKAR_LIPOPROTEIN"/>
    <property type="match status" value="1"/>
</dbReference>
<dbReference type="Proteomes" id="UP001354989">
    <property type="component" value="Chromosome"/>
</dbReference>
<dbReference type="PRINTS" id="PR00922">
    <property type="entry name" value="DADACBPTASE3"/>
</dbReference>
<evidence type="ECO:0000256" key="1">
    <source>
        <dbReference type="ARBA" id="ARBA00006096"/>
    </source>
</evidence>
<dbReference type="PANTHER" id="PTHR30023">
    <property type="entry name" value="D-ALANYL-D-ALANINE CARBOXYPEPTIDASE"/>
    <property type="match status" value="1"/>
</dbReference>
<reference evidence="3 4" key="1">
    <citation type="submission" date="2021-12" db="EMBL/GenBank/DDBJ databases">
        <title>Genome sequencing of bacteria with rrn-lacking chromosome and rrn-plasmid.</title>
        <authorList>
            <person name="Anda M."/>
            <person name="Iwasaki W."/>
        </authorList>
    </citation>
    <scope>NUCLEOTIDE SEQUENCE [LARGE SCALE GENOMIC DNA]</scope>
    <source>
        <strain evidence="3 4">NBRC 101262</strain>
    </source>
</reference>
<dbReference type="Pfam" id="PF02113">
    <property type="entry name" value="Peptidase_S13"/>
    <property type="match status" value="2"/>
</dbReference>
<proteinExistence type="inferred from homology"/>
<keyword evidence="3" id="KW-0121">Carboxypeptidase</keyword>
<dbReference type="SUPFAM" id="SSF56601">
    <property type="entry name" value="beta-lactamase/transpeptidase-like"/>
    <property type="match status" value="1"/>
</dbReference>
<comment type="similarity">
    <text evidence="1">Belongs to the peptidase S13 family.</text>
</comment>
<keyword evidence="3" id="KW-0645">Protease</keyword>
<dbReference type="EMBL" id="AP025292">
    <property type="protein sequence ID" value="BDC99091.1"/>
    <property type="molecule type" value="Genomic_DNA"/>
</dbReference>
<dbReference type="InterPro" id="IPR012338">
    <property type="entry name" value="Beta-lactam/transpept-like"/>
</dbReference>
<dbReference type="InterPro" id="IPR000667">
    <property type="entry name" value="Peptidase_S13"/>
</dbReference>
<sequence>MINQHFKILFPTALILLACCFGCKKQAVKTALPETPLQHFAENHWTGFILTDPQTGHVLDSLNADQWFTPASNTKLFTFFTADSLLNDRAPLFRYHWQGDSLVVQPTGNPTLFHPDFEDTLLRQFLLLAPKEIYVAPRTFEDQPWGAGWTWDDFHLSYCPERSVMPVHGNVVNYQWDPFTLKPHSSTNFFNQVPKWRNSGKCIERDIKTNQVYYHPEACPMTGKTVSVPFATDQLTVNIPLLSSLSGKTFLPLILPYQLPEGKKWDVLETLPMDSLYKKMLQESDNFFAEQIMLMASGELSDTLSTKKVIQWAKKNQWIHENPRWVDGSGLSRYNQFTPRQFVKLLNRLYQEGKFDRMKEILPHNGGHGTLKYLLENDAPFIYAKSGSMSGIYCLSGYVVCKSGRVLSFSWLNNNIHGSYHPVRKAMFEKLKEVAENY</sequence>
<evidence type="ECO:0000313" key="4">
    <source>
        <dbReference type="Proteomes" id="UP001354989"/>
    </source>
</evidence>
<dbReference type="RefSeq" id="WP_338396573.1">
    <property type="nucleotide sequence ID" value="NZ_AP025292.1"/>
</dbReference>
<evidence type="ECO:0000313" key="3">
    <source>
        <dbReference type="EMBL" id="BDC99091.1"/>
    </source>
</evidence>
<name>A0ABN6L790_9BACT</name>
<organism evidence="3 4">
    <name type="scientific">Persicobacter psychrovividus</name>
    <dbReference type="NCBI Taxonomy" id="387638"/>
    <lineage>
        <taxon>Bacteria</taxon>
        <taxon>Pseudomonadati</taxon>
        <taxon>Bacteroidota</taxon>
        <taxon>Cytophagia</taxon>
        <taxon>Cytophagales</taxon>
        <taxon>Persicobacteraceae</taxon>
        <taxon>Persicobacter</taxon>
    </lineage>
</organism>
<dbReference type="Gene3D" id="3.40.710.10">
    <property type="entry name" value="DD-peptidase/beta-lactamase superfamily"/>
    <property type="match status" value="2"/>
</dbReference>
<keyword evidence="2" id="KW-0378">Hydrolase</keyword>
<gene>
    <name evidence="3" type="primary">dacB</name>
    <name evidence="3" type="ORF">PEPS_13720</name>
</gene>
<accession>A0ABN6L790</accession>
<dbReference type="GO" id="GO:0004180">
    <property type="term" value="F:carboxypeptidase activity"/>
    <property type="evidence" value="ECO:0007669"/>
    <property type="project" value="UniProtKB-KW"/>
</dbReference>
<protein>
    <submittedName>
        <fullName evidence="3">D-alanyl-D-alanine carboxypeptidase</fullName>
    </submittedName>
</protein>
<dbReference type="PANTHER" id="PTHR30023:SF0">
    <property type="entry name" value="PENICILLIN-SENSITIVE CARBOXYPEPTIDASE A"/>
    <property type="match status" value="1"/>
</dbReference>